<dbReference type="AlphaFoldDB" id="A0A0D7CF49"/>
<evidence type="ECO:0008006" key="3">
    <source>
        <dbReference type="Google" id="ProtNLM"/>
    </source>
</evidence>
<gene>
    <name evidence="1" type="ORF">SNA_36230</name>
</gene>
<dbReference type="RefSeq" id="WP_030066747.1">
    <property type="nucleotide sequence ID" value="NZ_JRKI01000061.1"/>
</dbReference>
<proteinExistence type="predicted"/>
<dbReference type="EMBL" id="JRKI01000061">
    <property type="protein sequence ID" value="KIZ14515.1"/>
    <property type="molecule type" value="Genomic_DNA"/>
</dbReference>
<protein>
    <recommendedName>
        <fullName evidence="3">P22 coat protein Gp5</fullName>
    </recommendedName>
</protein>
<accession>A0A0D7CF49</accession>
<name>A0A0D7CF49_9ACTN</name>
<dbReference type="PATRIC" id="fig|1240678.4.peg.7720"/>
<evidence type="ECO:0000313" key="1">
    <source>
        <dbReference type="EMBL" id="KIZ14515.1"/>
    </source>
</evidence>
<keyword evidence="2" id="KW-1185">Reference proteome</keyword>
<dbReference type="Proteomes" id="UP000032458">
    <property type="component" value="Unassembled WGS sequence"/>
</dbReference>
<evidence type="ECO:0000313" key="2">
    <source>
        <dbReference type="Proteomes" id="UP000032458"/>
    </source>
</evidence>
<sequence length="323" mass="35211">MANRFLKPEVIASAALGLLERDLVLTNLVWTDGAFDFTGAKNDTVTIRIPARLKAREYGWRNDRSEAIVMDELHEDRIDVSLHKDIYSAVPVTDEELTLDIADFGEKILAPQTRAIAEAVDDNVAALIENAPYRTTLPLDGRDPYVSVVAARKTLNRSFVPKGGRYLLVGSDVEEKILLSERFNRMDSTGEGAAVSALQEATVGRIAGFTVVTSEAIDPEAAYAFVPSAFAVATRAPAIPDGAAFGSSQSYNGLAMRWIRDYDSARLRDRSVVNIFGGFNVMRDPVGDERPDGTREKGLVRAVKLDLNATPAPAPTPRRSTSK</sequence>
<dbReference type="Pfam" id="PF25209">
    <property type="entry name" value="Phage_capsid_4"/>
    <property type="match status" value="1"/>
</dbReference>
<reference evidence="1 2" key="1">
    <citation type="submission" date="2014-09" db="EMBL/GenBank/DDBJ databases">
        <title>Draft genome sequence of Streptomyces natalensis ATCC 27448, producer of the antifungal pimaricin.</title>
        <authorList>
            <person name="Mendes M.V."/>
            <person name="Beites T."/>
            <person name="Pires S."/>
            <person name="Santos C.L."/>
            <person name="Moradas-Ferreira P."/>
        </authorList>
    </citation>
    <scope>NUCLEOTIDE SEQUENCE [LARGE SCALE GENOMIC DNA]</scope>
    <source>
        <strain evidence="1 2">ATCC 27448</strain>
    </source>
</reference>
<organism evidence="1 2">
    <name type="scientific">Streptomyces natalensis ATCC 27448</name>
    <dbReference type="NCBI Taxonomy" id="1240678"/>
    <lineage>
        <taxon>Bacteria</taxon>
        <taxon>Bacillati</taxon>
        <taxon>Actinomycetota</taxon>
        <taxon>Actinomycetes</taxon>
        <taxon>Kitasatosporales</taxon>
        <taxon>Streptomycetaceae</taxon>
        <taxon>Streptomyces</taxon>
    </lineage>
</organism>
<comment type="caution">
    <text evidence="1">The sequence shown here is derived from an EMBL/GenBank/DDBJ whole genome shotgun (WGS) entry which is preliminary data.</text>
</comment>